<name>A0ABV4X231_9CYAN</name>
<organism evidence="1 2">
    <name type="scientific">Floridaenema aerugineum BLCC-F46</name>
    <dbReference type="NCBI Taxonomy" id="3153654"/>
    <lineage>
        <taxon>Bacteria</taxon>
        <taxon>Bacillati</taxon>
        <taxon>Cyanobacteriota</taxon>
        <taxon>Cyanophyceae</taxon>
        <taxon>Oscillatoriophycideae</taxon>
        <taxon>Aerosakkonematales</taxon>
        <taxon>Aerosakkonemataceae</taxon>
        <taxon>Floridanema</taxon>
        <taxon>Floridanema aerugineum</taxon>
    </lineage>
</organism>
<dbReference type="Proteomes" id="UP001576774">
    <property type="component" value="Unassembled WGS sequence"/>
</dbReference>
<keyword evidence="2" id="KW-1185">Reference proteome</keyword>
<reference evidence="1 2" key="1">
    <citation type="submission" date="2024-09" db="EMBL/GenBank/DDBJ databases">
        <title>Floridaenema gen nov. (Aerosakkonemataceae, Aerosakkonematales ord. nov., Cyanobacteria) from benthic tropical and subtropical fresh waters, with the description of four new species.</title>
        <authorList>
            <person name="Moretto J.A."/>
            <person name="Berthold D.E."/>
            <person name="Lefler F.W."/>
            <person name="Huang I.-S."/>
            <person name="Laughinghouse H. IV."/>
        </authorList>
    </citation>
    <scope>NUCLEOTIDE SEQUENCE [LARGE SCALE GENOMIC DNA]</scope>
    <source>
        <strain evidence="1 2">BLCC-F46</strain>
    </source>
</reference>
<dbReference type="EMBL" id="JBHFNQ010000064">
    <property type="protein sequence ID" value="MFB2876841.1"/>
    <property type="molecule type" value="Genomic_DNA"/>
</dbReference>
<proteinExistence type="predicted"/>
<comment type="caution">
    <text evidence="1">The sequence shown here is derived from an EMBL/GenBank/DDBJ whole genome shotgun (WGS) entry which is preliminary data.</text>
</comment>
<evidence type="ECO:0000313" key="2">
    <source>
        <dbReference type="Proteomes" id="UP001576774"/>
    </source>
</evidence>
<evidence type="ECO:0000313" key="1">
    <source>
        <dbReference type="EMBL" id="MFB2876841.1"/>
    </source>
</evidence>
<protein>
    <submittedName>
        <fullName evidence="1">Uncharacterized protein</fullName>
    </submittedName>
</protein>
<gene>
    <name evidence="1" type="ORF">ACE1CC_08095</name>
</gene>
<sequence length="68" mass="8071">MTTATANQQSKTAIKHRYVLVNNKMGAYQVFEEGQIRFDSFDLDRMHQYGYFKWADDHTYWCLACVIN</sequence>
<dbReference type="RefSeq" id="WP_413269962.1">
    <property type="nucleotide sequence ID" value="NZ_JBHFNQ010000064.1"/>
</dbReference>
<accession>A0ABV4X231</accession>